<reference evidence="8 9" key="1">
    <citation type="submission" date="2023-04" db="EMBL/GenBank/DDBJ databases">
        <title>Draft genome sequence of acteroides sedimenti strain YN3PY1.</title>
        <authorList>
            <person name="Yoshida N."/>
        </authorList>
    </citation>
    <scope>NUCLEOTIDE SEQUENCE [LARGE SCALE GENOMIC DNA]</scope>
    <source>
        <strain evidence="8 9">YN3PY1</strain>
    </source>
</reference>
<keyword evidence="5 7" id="KW-1133">Transmembrane helix</keyword>
<evidence type="ECO:0000313" key="9">
    <source>
        <dbReference type="Proteomes" id="UP001496674"/>
    </source>
</evidence>
<name>A0ABN6ZAV7_9BACE</name>
<dbReference type="InterPro" id="IPR032808">
    <property type="entry name" value="DoxX"/>
</dbReference>
<sequence length="153" mass="16319">MNAIKKFLATDQQSWSLLVARLALAIVILPHGMQKTLGLFGGYGFAGTLEFFHTSMGMPIIIALLVILAEFVGSIGLLFGVATRFMAFSVGLTMAGAAILGGSINNGFFMNWFGMQKGEGIEYFILAVGLAIVILIGGSGRWAIDNLISKKLK</sequence>
<evidence type="ECO:0000256" key="5">
    <source>
        <dbReference type="ARBA" id="ARBA00022989"/>
    </source>
</evidence>
<accession>A0ABN6ZAV7</accession>
<evidence type="ECO:0000256" key="3">
    <source>
        <dbReference type="ARBA" id="ARBA00022475"/>
    </source>
</evidence>
<evidence type="ECO:0000256" key="6">
    <source>
        <dbReference type="ARBA" id="ARBA00023136"/>
    </source>
</evidence>
<keyword evidence="6 7" id="KW-0472">Membrane</keyword>
<keyword evidence="3" id="KW-1003">Cell membrane</keyword>
<dbReference type="PANTHER" id="PTHR33452:SF1">
    <property type="entry name" value="INNER MEMBRANE PROTEIN YPHA-RELATED"/>
    <property type="match status" value="1"/>
</dbReference>
<feature type="transmembrane region" description="Helical" evidence="7">
    <location>
        <begin position="56"/>
        <end position="78"/>
    </location>
</feature>
<dbReference type="RefSeq" id="WP_353329601.1">
    <property type="nucleotide sequence ID" value="NZ_AP028055.1"/>
</dbReference>
<organism evidence="8 9">
    <name type="scientific">Bacteroides sedimenti</name>
    <dbReference type="NCBI Taxonomy" id="2136147"/>
    <lineage>
        <taxon>Bacteria</taxon>
        <taxon>Pseudomonadati</taxon>
        <taxon>Bacteroidota</taxon>
        <taxon>Bacteroidia</taxon>
        <taxon>Bacteroidales</taxon>
        <taxon>Bacteroidaceae</taxon>
        <taxon>Bacteroides</taxon>
    </lineage>
</organism>
<dbReference type="Proteomes" id="UP001496674">
    <property type="component" value="Chromosome"/>
</dbReference>
<gene>
    <name evidence="8" type="ORF">BSYN_14850</name>
</gene>
<keyword evidence="4 7" id="KW-0812">Transmembrane</keyword>
<evidence type="ECO:0000256" key="4">
    <source>
        <dbReference type="ARBA" id="ARBA00022692"/>
    </source>
</evidence>
<evidence type="ECO:0000256" key="7">
    <source>
        <dbReference type="SAM" id="Phobius"/>
    </source>
</evidence>
<protein>
    <recommendedName>
        <fullName evidence="10">DoxX family protein</fullName>
    </recommendedName>
</protein>
<dbReference type="Pfam" id="PF07681">
    <property type="entry name" value="DoxX"/>
    <property type="match status" value="1"/>
</dbReference>
<comment type="subcellular location">
    <subcellularLocation>
        <location evidence="1">Cell membrane</location>
        <topology evidence="1">Multi-pass membrane protein</topology>
    </subcellularLocation>
</comment>
<dbReference type="InterPro" id="IPR051907">
    <property type="entry name" value="DoxX-like_oxidoreductase"/>
</dbReference>
<feature type="transmembrane region" description="Helical" evidence="7">
    <location>
        <begin position="124"/>
        <end position="144"/>
    </location>
</feature>
<evidence type="ECO:0008006" key="10">
    <source>
        <dbReference type="Google" id="ProtNLM"/>
    </source>
</evidence>
<proteinExistence type="inferred from homology"/>
<dbReference type="PANTHER" id="PTHR33452">
    <property type="entry name" value="OXIDOREDUCTASE CATD-RELATED"/>
    <property type="match status" value="1"/>
</dbReference>
<keyword evidence="9" id="KW-1185">Reference proteome</keyword>
<comment type="similarity">
    <text evidence="2">Belongs to the DoxX family.</text>
</comment>
<evidence type="ECO:0000256" key="1">
    <source>
        <dbReference type="ARBA" id="ARBA00004651"/>
    </source>
</evidence>
<dbReference type="EMBL" id="AP028055">
    <property type="protein sequence ID" value="BEG99220.1"/>
    <property type="molecule type" value="Genomic_DNA"/>
</dbReference>
<evidence type="ECO:0000256" key="2">
    <source>
        <dbReference type="ARBA" id="ARBA00006679"/>
    </source>
</evidence>
<feature type="transmembrane region" description="Helical" evidence="7">
    <location>
        <begin position="85"/>
        <end position="104"/>
    </location>
</feature>
<evidence type="ECO:0000313" key="8">
    <source>
        <dbReference type="EMBL" id="BEG99220.1"/>
    </source>
</evidence>